<evidence type="ECO:0000256" key="5">
    <source>
        <dbReference type="ARBA" id="ARBA00004692"/>
    </source>
</evidence>
<keyword evidence="20" id="KW-0548">Nucleotidyltransferase</keyword>
<evidence type="ECO:0000256" key="8">
    <source>
        <dbReference type="ARBA" id="ARBA00012016"/>
    </source>
</evidence>
<evidence type="ECO:0000256" key="18">
    <source>
        <dbReference type="PIRSR" id="PIRSR006135-1"/>
    </source>
</evidence>
<name>A0A366IF66_9FIRM</name>
<dbReference type="GO" id="GO:0008820">
    <property type="term" value="F:cobinamide phosphate guanylyltransferase activity"/>
    <property type="evidence" value="ECO:0007669"/>
    <property type="project" value="UniProtKB-EC"/>
</dbReference>
<evidence type="ECO:0000256" key="15">
    <source>
        <dbReference type="ARBA" id="ARBA00023134"/>
    </source>
</evidence>
<feature type="binding site" evidence="19">
    <location>
        <begin position="34"/>
        <end position="36"/>
    </location>
    <ligand>
        <name>GTP</name>
        <dbReference type="ChEBI" id="CHEBI:37565"/>
    </ligand>
</feature>
<evidence type="ECO:0000256" key="16">
    <source>
        <dbReference type="ARBA" id="ARBA00029570"/>
    </source>
</evidence>
<dbReference type="EC" id="2.7.1.156" evidence="8"/>
<protein>
    <recommendedName>
        <fullName evidence="16">Adenosylcobinamide kinase</fullName>
        <ecNumber evidence="8">2.7.1.156</ecNumber>
        <ecNumber evidence="9">2.7.7.62</ecNumber>
    </recommendedName>
    <alternativeName>
        <fullName evidence="17">Adenosylcobinamide-phosphate guanylyltransferase</fullName>
    </alternativeName>
</protein>
<keyword evidence="14" id="KW-0067">ATP-binding</keyword>
<dbReference type="AlphaFoldDB" id="A0A366IF66"/>
<dbReference type="UniPathway" id="UPA00148">
    <property type="reaction ID" value="UER00236"/>
</dbReference>
<dbReference type="Pfam" id="PF02283">
    <property type="entry name" value="CobU"/>
    <property type="match status" value="1"/>
</dbReference>
<organism evidence="20 21">
    <name type="scientific">Alkalibaculum bacchi</name>
    <dbReference type="NCBI Taxonomy" id="645887"/>
    <lineage>
        <taxon>Bacteria</taxon>
        <taxon>Bacillati</taxon>
        <taxon>Bacillota</taxon>
        <taxon>Clostridia</taxon>
        <taxon>Eubacteriales</taxon>
        <taxon>Eubacteriaceae</taxon>
        <taxon>Alkalibaculum</taxon>
    </lineage>
</organism>
<evidence type="ECO:0000256" key="4">
    <source>
        <dbReference type="ARBA" id="ARBA00003889"/>
    </source>
</evidence>
<evidence type="ECO:0000256" key="6">
    <source>
        <dbReference type="ARBA" id="ARBA00005159"/>
    </source>
</evidence>
<evidence type="ECO:0000256" key="10">
    <source>
        <dbReference type="ARBA" id="ARBA00022573"/>
    </source>
</evidence>
<gene>
    <name evidence="20" type="ORF">DES36_10272</name>
</gene>
<evidence type="ECO:0000256" key="12">
    <source>
        <dbReference type="ARBA" id="ARBA00022741"/>
    </source>
</evidence>
<dbReference type="EC" id="2.7.7.62" evidence="9"/>
<comment type="pathway">
    <text evidence="6">Cofactor biosynthesis; adenosylcobalamin biosynthesis; adenosylcobalamin from cob(II)yrinate a,c-diamide: step 5/7.</text>
</comment>
<comment type="catalytic activity">
    <reaction evidence="3">
        <text>adenosylcob(III)inamide + GTP = adenosylcob(III)inamide phosphate + GDP + H(+)</text>
        <dbReference type="Rhea" id="RHEA:15765"/>
        <dbReference type="ChEBI" id="CHEBI:2480"/>
        <dbReference type="ChEBI" id="CHEBI:15378"/>
        <dbReference type="ChEBI" id="CHEBI:37565"/>
        <dbReference type="ChEBI" id="CHEBI:58189"/>
        <dbReference type="ChEBI" id="CHEBI:58502"/>
        <dbReference type="EC" id="2.7.1.156"/>
    </reaction>
</comment>
<keyword evidence="11 20" id="KW-0808">Transferase</keyword>
<feature type="active site" description="GMP-histidine intermediate" evidence="18">
    <location>
        <position position="50"/>
    </location>
</feature>
<reference evidence="20 21" key="1">
    <citation type="submission" date="2018-06" db="EMBL/GenBank/DDBJ databases">
        <title>Genomic Encyclopedia of Type Strains, Phase IV (KMG-IV): sequencing the most valuable type-strain genomes for metagenomic binning, comparative biology and taxonomic classification.</title>
        <authorList>
            <person name="Goeker M."/>
        </authorList>
    </citation>
    <scope>NUCLEOTIDE SEQUENCE [LARGE SCALE GENOMIC DNA]</scope>
    <source>
        <strain evidence="20 21">DSM 22112</strain>
    </source>
</reference>
<dbReference type="OrthoDB" id="9799422at2"/>
<evidence type="ECO:0000256" key="9">
    <source>
        <dbReference type="ARBA" id="ARBA00012523"/>
    </source>
</evidence>
<comment type="pathway">
    <text evidence="5">Cofactor biosynthesis; adenosylcobalamin biosynthesis; adenosylcobalamin from cob(II)yrinate a,c-diamide: step 6/7.</text>
</comment>
<dbReference type="SUPFAM" id="SSF52540">
    <property type="entry name" value="P-loop containing nucleoside triphosphate hydrolases"/>
    <property type="match status" value="1"/>
</dbReference>
<comment type="function">
    <text evidence="4">Catalyzes ATP-dependent phosphorylation of adenosylcobinamide and addition of GMP to adenosylcobinamide phosphate.</text>
</comment>
<evidence type="ECO:0000256" key="13">
    <source>
        <dbReference type="ARBA" id="ARBA00022777"/>
    </source>
</evidence>
<evidence type="ECO:0000313" key="20">
    <source>
        <dbReference type="EMBL" id="RBP68931.1"/>
    </source>
</evidence>
<keyword evidence="13 20" id="KW-0418">Kinase</keyword>
<dbReference type="RefSeq" id="WP_113919503.1">
    <property type="nucleotide sequence ID" value="NZ_QNRX01000002.1"/>
</dbReference>
<feature type="binding site" evidence="19">
    <location>
        <position position="62"/>
    </location>
    <ligand>
        <name>GTP</name>
        <dbReference type="ChEBI" id="CHEBI:37565"/>
    </ligand>
</feature>
<evidence type="ECO:0000256" key="2">
    <source>
        <dbReference type="ARBA" id="ARBA00000711"/>
    </source>
</evidence>
<evidence type="ECO:0000256" key="11">
    <source>
        <dbReference type="ARBA" id="ARBA00022679"/>
    </source>
</evidence>
<evidence type="ECO:0000313" key="21">
    <source>
        <dbReference type="Proteomes" id="UP000253490"/>
    </source>
</evidence>
<feature type="binding site" evidence="19">
    <location>
        <begin position="51"/>
        <end position="54"/>
    </location>
    <ligand>
        <name>GTP</name>
        <dbReference type="ChEBI" id="CHEBI:37565"/>
    </ligand>
</feature>
<dbReference type="PIRSF" id="PIRSF006135">
    <property type="entry name" value="CobU"/>
    <property type="match status" value="1"/>
</dbReference>
<evidence type="ECO:0000256" key="17">
    <source>
        <dbReference type="ARBA" id="ARBA00030571"/>
    </source>
</evidence>
<comment type="caution">
    <text evidence="20">The sequence shown here is derived from an EMBL/GenBank/DDBJ whole genome shotgun (WGS) entry which is preliminary data.</text>
</comment>
<keyword evidence="10" id="KW-0169">Cobalamin biosynthesis</keyword>
<dbReference type="EMBL" id="QNRX01000002">
    <property type="protein sequence ID" value="RBP68931.1"/>
    <property type="molecule type" value="Genomic_DNA"/>
</dbReference>
<dbReference type="PANTHER" id="PTHR34848:SF1">
    <property type="entry name" value="BIFUNCTIONAL ADENOSYLCOBALAMIN BIOSYNTHESIS PROTEIN COBU"/>
    <property type="match status" value="1"/>
</dbReference>
<dbReference type="CDD" id="cd00544">
    <property type="entry name" value="CobU"/>
    <property type="match status" value="1"/>
</dbReference>
<evidence type="ECO:0000256" key="7">
    <source>
        <dbReference type="ARBA" id="ARBA00007490"/>
    </source>
</evidence>
<sequence>MGRITFITGGARSGKSTYAERIAKESNKQIAYIATSIPFDDGMKSRIKKHRAQRPKEWATIEKYRNFNEVVELQDYQEADILLVDCVTVMINNLMFYSGLDFDTCEVEEVDVLEKEIIEEVKKLLDLSHEKDMIIVTNELGMGLVPAYKMGSYYRDIVGRINQYIASRADDVYFIVSGLQMKIK</sequence>
<dbReference type="GO" id="GO:0043752">
    <property type="term" value="F:adenosylcobinamide kinase activity"/>
    <property type="evidence" value="ECO:0007669"/>
    <property type="project" value="UniProtKB-EC"/>
</dbReference>
<dbReference type="Gene3D" id="3.40.50.300">
    <property type="entry name" value="P-loop containing nucleotide triphosphate hydrolases"/>
    <property type="match status" value="1"/>
</dbReference>
<feature type="binding site" evidence="19">
    <location>
        <begin position="9"/>
        <end position="16"/>
    </location>
    <ligand>
        <name>GTP</name>
        <dbReference type="ChEBI" id="CHEBI:37565"/>
    </ligand>
</feature>
<evidence type="ECO:0000256" key="3">
    <source>
        <dbReference type="ARBA" id="ARBA00001522"/>
    </source>
</evidence>
<evidence type="ECO:0000256" key="19">
    <source>
        <dbReference type="PIRSR" id="PIRSR006135-2"/>
    </source>
</evidence>
<proteinExistence type="inferred from homology"/>
<evidence type="ECO:0000256" key="14">
    <source>
        <dbReference type="ARBA" id="ARBA00022840"/>
    </source>
</evidence>
<dbReference type="NCBIfam" id="NF004469">
    <property type="entry name" value="PRK05800.1"/>
    <property type="match status" value="1"/>
</dbReference>
<dbReference type="Proteomes" id="UP000253490">
    <property type="component" value="Unassembled WGS sequence"/>
</dbReference>
<dbReference type="GO" id="GO:0005525">
    <property type="term" value="F:GTP binding"/>
    <property type="evidence" value="ECO:0007669"/>
    <property type="project" value="UniProtKB-KW"/>
</dbReference>
<dbReference type="InterPro" id="IPR027417">
    <property type="entry name" value="P-loop_NTPase"/>
</dbReference>
<evidence type="ECO:0000256" key="1">
    <source>
        <dbReference type="ARBA" id="ARBA00000312"/>
    </source>
</evidence>
<comment type="catalytic activity">
    <reaction evidence="1">
        <text>adenosylcob(III)inamide + ATP = adenosylcob(III)inamide phosphate + ADP + H(+)</text>
        <dbReference type="Rhea" id="RHEA:15769"/>
        <dbReference type="ChEBI" id="CHEBI:2480"/>
        <dbReference type="ChEBI" id="CHEBI:15378"/>
        <dbReference type="ChEBI" id="CHEBI:30616"/>
        <dbReference type="ChEBI" id="CHEBI:58502"/>
        <dbReference type="ChEBI" id="CHEBI:456216"/>
        <dbReference type="EC" id="2.7.1.156"/>
    </reaction>
</comment>
<keyword evidence="15 19" id="KW-0342">GTP-binding</keyword>
<dbReference type="GO" id="GO:0009236">
    <property type="term" value="P:cobalamin biosynthetic process"/>
    <property type="evidence" value="ECO:0007669"/>
    <property type="project" value="UniProtKB-UniPathway"/>
</dbReference>
<accession>A0A366IF66</accession>
<keyword evidence="21" id="KW-1185">Reference proteome</keyword>
<comment type="catalytic activity">
    <reaction evidence="2">
        <text>adenosylcob(III)inamide phosphate + GTP + H(+) = adenosylcob(III)inamide-GDP + diphosphate</text>
        <dbReference type="Rhea" id="RHEA:22712"/>
        <dbReference type="ChEBI" id="CHEBI:15378"/>
        <dbReference type="ChEBI" id="CHEBI:33019"/>
        <dbReference type="ChEBI" id="CHEBI:37565"/>
        <dbReference type="ChEBI" id="CHEBI:58502"/>
        <dbReference type="ChEBI" id="CHEBI:60487"/>
        <dbReference type="EC" id="2.7.7.62"/>
    </reaction>
</comment>
<keyword evidence="12 19" id="KW-0547">Nucleotide-binding</keyword>
<comment type="similarity">
    <text evidence="7">Belongs to the CobU/CobP family.</text>
</comment>
<feature type="binding site" evidence="19">
    <location>
        <position position="85"/>
    </location>
    <ligand>
        <name>GTP</name>
        <dbReference type="ChEBI" id="CHEBI:37565"/>
    </ligand>
</feature>
<dbReference type="GO" id="GO:0005524">
    <property type="term" value="F:ATP binding"/>
    <property type="evidence" value="ECO:0007669"/>
    <property type="project" value="UniProtKB-KW"/>
</dbReference>
<dbReference type="InterPro" id="IPR003203">
    <property type="entry name" value="CobU/CobP"/>
</dbReference>
<dbReference type="PANTHER" id="PTHR34848">
    <property type="match status" value="1"/>
</dbReference>